<evidence type="ECO:0000313" key="5">
    <source>
        <dbReference type="Proteomes" id="UP000095751"/>
    </source>
</evidence>
<accession>A0A1E7ES61</accession>
<keyword evidence="1" id="KW-0521">NADP</keyword>
<dbReference type="InParanoid" id="A0A1E7ES61"/>
<dbReference type="PANTHER" id="PTHR48106">
    <property type="entry name" value="QUINONE OXIDOREDUCTASE PIG3-RELATED"/>
    <property type="match status" value="1"/>
</dbReference>
<sequence>MSQTTEQQDGEIPKEMKRLVVTSGGKSVADCTITVETVPTPIPASGEVLVKVSAAPVNPSDYGSWYRSKPESYPMAIGKEGSGVIVASGGGMSTFRLPVGTPVGFVIDGGNQGSYSEYVSLKAITSVFPMPTDTPIEDCCSFFVNPYTAVGILDTASKEGSSKAIVHTAAASQLGQMLIKLAPPEGIEIINVVRREEQAELLRGIGAKHIVVTGSTTDETEWKDELKGKIKELGATCAFDAVAGSMTGALMDCMPQKGTVVVYGGLSGAIENVSPMDLIYRKKKLKGFFLTTWLFSDGPLYMLPRFLSAGKKVNPGLKDGWSSSQFTDTTMESTHDDIVKLIGSSVTGKKLRIRFF</sequence>
<proteinExistence type="predicted"/>
<dbReference type="Gene3D" id="3.90.180.10">
    <property type="entry name" value="Medium-chain alcohol dehydrogenases, catalytic domain"/>
    <property type="match status" value="1"/>
</dbReference>
<dbReference type="Gene3D" id="3.40.50.720">
    <property type="entry name" value="NAD(P)-binding Rossmann-like Domain"/>
    <property type="match status" value="1"/>
</dbReference>
<dbReference type="Pfam" id="PF08240">
    <property type="entry name" value="ADH_N"/>
    <property type="match status" value="1"/>
</dbReference>
<evidence type="ECO:0000313" key="4">
    <source>
        <dbReference type="EMBL" id="OEU08801.1"/>
    </source>
</evidence>
<dbReference type="SMART" id="SM00829">
    <property type="entry name" value="PKS_ER"/>
    <property type="match status" value="1"/>
</dbReference>
<dbReference type="PANTHER" id="PTHR48106:SF18">
    <property type="entry name" value="QUINONE OXIDOREDUCTASE PIG3"/>
    <property type="match status" value="1"/>
</dbReference>
<dbReference type="KEGG" id="fcy:FRACYDRAFT_271586"/>
<dbReference type="InterPro" id="IPR036291">
    <property type="entry name" value="NAD(P)-bd_dom_sf"/>
</dbReference>
<feature type="domain" description="Enoyl reductase (ER)" evidence="3">
    <location>
        <begin position="26"/>
        <end position="313"/>
    </location>
</feature>
<protein>
    <submittedName>
        <fullName evidence="4">NAD(P)-binding protein</fullName>
    </submittedName>
</protein>
<dbReference type="SUPFAM" id="SSF51735">
    <property type="entry name" value="NAD(P)-binding Rossmann-fold domains"/>
    <property type="match status" value="1"/>
</dbReference>
<dbReference type="InterPro" id="IPR013154">
    <property type="entry name" value="ADH-like_N"/>
</dbReference>
<dbReference type="InterPro" id="IPR011032">
    <property type="entry name" value="GroES-like_sf"/>
</dbReference>
<dbReference type="OrthoDB" id="61978at2759"/>
<dbReference type="GO" id="GO:0016651">
    <property type="term" value="F:oxidoreductase activity, acting on NAD(P)H"/>
    <property type="evidence" value="ECO:0007669"/>
    <property type="project" value="TreeGrafter"/>
</dbReference>
<evidence type="ECO:0000256" key="2">
    <source>
        <dbReference type="ARBA" id="ARBA00023002"/>
    </source>
</evidence>
<keyword evidence="5" id="KW-1185">Reference proteome</keyword>
<dbReference type="InterPro" id="IPR013149">
    <property type="entry name" value="ADH-like_C"/>
</dbReference>
<dbReference type="SUPFAM" id="SSF50129">
    <property type="entry name" value="GroES-like"/>
    <property type="match status" value="1"/>
</dbReference>
<dbReference type="GO" id="GO:0070402">
    <property type="term" value="F:NADPH binding"/>
    <property type="evidence" value="ECO:0007669"/>
    <property type="project" value="TreeGrafter"/>
</dbReference>
<dbReference type="InterPro" id="IPR020843">
    <property type="entry name" value="ER"/>
</dbReference>
<dbReference type="AlphaFoldDB" id="A0A1E7ES61"/>
<reference evidence="4 5" key="1">
    <citation type="submission" date="2016-09" db="EMBL/GenBank/DDBJ databases">
        <title>Extensive genetic diversity and differential bi-allelic expression allows diatom success in the polar Southern Ocean.</title>
        <authorList>
            <consortium name="DOE Joint Genome Institute"/>
            <person name="Mock T."/>
            <person name="Otillar R.P."/>
            <person name="Strauss J."/>
            <person name="Dupont C."/>
            <person name="Frickenhaus S."/>
            <person name="Maumus F."/>
            <person name="Mcmullan M."/>
            <person name="Sanges R."/>
            <person name="Schmutz J."/>
            <person name="Toseland A."/>
            <person name="Valas R."/>
            <person name="Veluchamy A."/>
            <person name="Ward B.J."/>
            <person name="Allen A."/>
            <person name="Barry K."/>
            <person name="Falciatore A."/>
            <person name="Ferrante M."/>
            <person name="Fortunato A.E."/>
            <person name="Gloeckner G."/>
            <person name="Gruber A."/>
            <person name="Hipkin R."/>
            <person name="Janech M."/>
            <person name="Kroth P."/>
            <person name="Leese F."/>
            <person name="Lindquist E."/>
            <person name="Lyon B.R."/>
            <person name="Martin J."/>
            <person name="Mayer C."/>
            <person name="Parker M."/>
            <person name="Quesneville H."/>
            <person name="Raymond J."/>
            <person name="Uhlig C."/>
            <person name="Valentin K.U."/>
            <person name="Worden A.Z."/>
            <person name="Armbrust E.V."/>
            <person name="Bowler C."/>
            <person name="Green B."/>
            <person name="Moulton V."/>
            <person name="Van Oosterhout C."/>
            <person name="Grigoriev I."/>
        </authorList>
    </citation>
    <scope>NUCLEOTIDE SEQUENCE [LARGE SCALE GENOMIC DNA]</scope>
    <source>
        <strain evidence="4 5">CCMP1102</strain>
    </source>
</reference>
<keyword evidence="2" id="KW-0560">Oxidoreductase</keyword>
<dbReference type="EMBL" id="KV784378">
    <property type="protein sequence ID" value="OEU08801.1"/>
    <property type="molecule type" value="Genomic_DNA"/>
</dbReference>
<evidence type="ECO:0000259" key="3">
    <source>
        <dbReference type="SMART" id="SM00829"/>
    </source>
</evidence>
<gene>
    <name evidence="4" type="ORF">FRACYDRAFT_271586</name>
</gene>
<organism evidence="4 5">
    <name type="scientific">Fragilariopsis cylindrus CCMP1102</name>
    <dbReference type="NCBI Taxonomy" id="635003"/>
    <lineage>
        <taxon>Eukaryota</taxon>
        <taxon>Sar</taxon>
        <taxon>Stramenopiles</taxon>
        <taxon>Ochrophyta</taxon>
        <taxon>Bacillariophyta</taxon>
        <taxon>Bacillariophyceae</taxon>
        <taxon>Bacillariophycidae</taxon>
        <taxon>Bacillariales</taxon>
        <taxon>Bacillariaceae</taxon>
        <taxon>Fragilariopsis</taxon>
    </lineage>
</organism>
<dbReference type="Pfam" id="PF00107">
    <property type="entry name" value="ADH_zinc_N"/>
    <property type="match status" value="1"/>
</dbReference>
<evidence type="ECO:0000256" key="1">
    <source>
        <dbReference type="ARBA" id="ARBA00022857"/>
    </source>
</evidence>
<dbReference type="Proteomes" id="UP000095751">
    <property type="component" value="Unassembled WGS sequence"/>
</dbReference>
<name>A0A1E7ES61_9STRA</name>